<dbReference type="Pfam" id="PF12695">
    <property type="entry name" value="Abhydrolase_5"/>
    <property type="match status" value="1"/>
</dbReference>
<feature type="transmembrane region" description="Helical" evidence="1">
    <location>
        <begin position="7"/>
        <end position="26"/>
    </location>
</feature>
<feature type="domain" description="Alpha/beta hydrolase fold-5" evidence="2">
    <location>
        <begin position="62"/>
        <end position="226"/>
    </location>
</feature>
<dbReference type="AlphaFoldDB" id="A0A5Q2TDN6"/>
<dbReference type="InterPro" id="IPR029059">
    <property type="entry name" value="AB_hydrolase_5"/>
</dbReference>
<evidence type="ECO:0000313" key="3">
    <source>
        <dbReference type="EMBL" id="QGH32715.1"/>
    </source>
</evidence>
<sequence>MKRFLKYSIFIVFSILFIAVVGFYIWTQQTYEATGELYQLVDQIEEEDGWLIFEPTTNYEKGIIIYPGAKVEPEAYSYLAQELSERGYVVGIPTFRLNLAIIDKDVAKEFQAKYKQVSDWYIGGHSLGGVAASMYTKENKEIISGLFFLGSYSTKSQDFSGTTLPMLSIYGERDGLTTLDDIEESKEYFSEQAAFFEIQGGNHAQFGIYGPQKGDNDAVIKVNEQQNEIIDGIDSWISSID</sequence>
<evidence type="ECO:0000313" key="4">
    <source>
        <dbReference type="Proteomes" id="UP000339690"/>
    </source>
</evidence>
<gene>
    <name evidence="3" type="ORF">GI584_00915</name>
</gene>
<protein>
    <submittedName>
        <fullName evidence="3">Alpha/beta hydrolase</fullName>
    </submittedName>
</protein>
<dbReference type="GO" id="GO:0016787">
    <property type="term" value="F:hydrolase activity"/>
    <property type="evidence" value="ECO:0007669"/>
    <property type="project" value="UniProtKB-KW"/>
</dbReference>
<keyword evidence="3" id="KW-0378">Hydrolase</keyword>
<dbReference type="KEGG" id="grc:GI584_00915"/>
<dbReference type="EMBL" id="CP045915">
    <property type="protein sequence ID" value="QGH32715.1"/>
    <property type="molecule type" value="Genomic_DNA"/>
</dbReference>
<reference evidence="3 4" key="1">
    <citation type="submission" date="2019-11" db="EMBL/GenBank/DDBJ databases">
        <title>Gracilibacillus salitolerans sp. nov., a moderate halophile isolated from a saline soil in northwest China.</title>
        <authorList>
            <person name="Gan L."/>
        </authorList>
    </citation>
    <scope>NUCLEOTIDE SEQUENCE [LARGE SCALE GENOMIC DNA]</scope>
    <source>
        <strain evidence="3 4">SCU50</strain>
    </source>
</reference>
<evidence type="ECO:0000259" key="2">
    <source>
        <dbReference type="Pfam" id="PF12695"/>
    </source>
</evidence>
<dbReference type="RefSeq" id="WP_153789933.1">
    <property type="nucleotide sequence ID" value="NZ_CP045915.1"/>
</dbReference>
<dbReference type="Gene3D" id="3.40.50.1820">
    <property type="entry name" value="alpha/beta hydrolase"/>
    <property type="match status" value="1"/>
</dbReference>
<proteinExistence type="predicted"/>
<organism evidence="3 4">
    <name type="scientific">Gracilibacillus salitolerans</name>
    <dbReference type="NCBI Taxonomy" id="2663022"/>
    <lineage>
        <taxon>Bacteria</taxon>
        <taxon>Bacillati</taxon>
        <taxon>Bacillota</taxon>
        <taxon>Bacilli</taxon>
        <taxon>Bacillales</taxon>
        <taxon>Bacillaceae</taxon>
        <taxon>Gracilibacillus</taxon>
    </lineage>
</organism>
<keyword evidence="4" id="KW-1185">Reference proteome</keyword>
<keyword evidence="1" id="KW-1133">Transmembrane helix</keyword>
<dbReference type="Proteomes" id="UP000339690">
    <property type="component" value="Chromosome"/>
</dbReference>
<accession>A0A5Q2TDN6</accession>
<dbReference type="InterPro" id="IPR029058">
    <property type="entry name" value="AB_hydrolase_fold"/>
</dbReference>
<keyword evidence="1" id="KW-0812">Transmembrane</keyword>
<name>A0A5Q2TDN6_9BACI</name>
<evidence type="ECO:0000256" key="1">
    <source>
        <dbReference type="SAM" id="Phobius"/>
    </source>
</evidence>
<dbReference type="SUPFAM" id="SSF53474">
    <property type="entry name" value="alpha/beta-Hydrolases"/>
    <property type="match status" value="1"/>
</dbReference>
<keyword evidence="1" id="KW-0472">Membrane</keyword>